<feature type="transmembrane region" description="Helical" evidence="7">
    <location>
        <begin position="206"/>
        <end position="227"/>
    </location>
</feature>
<protein>
    <submittedName>
        <fullName evidence="11">Peptidase domain-containing ABC transporter</fullName>
    </submittedName>
</protein>
<dbReference type="Gene3D" id="3.40.50.300">
    <property type="entry name" value="P-loop containing nucleotide triphosphate hydrolases"/>
    <property type="match status" value="1"/>
</dbReference>
<evidence type="ECO:0000256" key="1">
    <source>
        <dbReference type="ARBA" id="ARBA00004651"/>
    </source>
</evidence>
<evidence type="ECO:0000256" key="6">
    <source>
        <dbReference type="ARBA" id="ARBA00023136"/>
    </source>
</evidence>
<keyword evidence="4" id="KW-0067">ATP-binding</keyword>
<dbReference type="InterPro" id="IPR003439">
    <property type="entry name" value="ABC_transporter-like_ATP-bd"/>
</dbReference>
<dbReference type="PROSITE" id="PS50893">
    <property type="entry name" value="ABC_TRANSPORTER_2"/>
    <property type="match status" value="1"/>
</dbReference>
<gene>
    <name evidence="11" type="ORF">JQC93_15125</name>
</gene>
<keyword evidence="5 7" id="KW-1133">Transmembrane helix</keyword>
<dbReference type="Pfam" id="PF00005">
    <property type="entry name" value="ABC_tran"/>
    <property type="match status" value="1"/>
</dbReference>
<evidence type="ECO:0000259" key="8">
    <source>
        <dbReference type="PROSITE" id="PS50893"/>
    </source>
</evidence>
<accession>A0ABS2HNW0</accession>
<dbReference type="InterPro" id="IPR033838">
    <property type="entry name" value="CvaB_peptidase"/>
</dbReference>
<evidence type="ECO:0000313" key="11">
    <source>
        <dbReference type="EMBL" id="MBM7037739.1"/>
    </source>
</evidence>
<dbReference type="InterPro" id="IPR011527">
    <property type="entry name" value="ABC1_TM_dom"/>
</dbReference>
<dbReference type="EMBL" id="JAFEUM010000006">
    <property type="protein sequence ID" value="MBM7037739.1"/>
    <property type="molecule type" value="Genomic_DNA"/>
</dbReference>
<dbReference type="SUPFAM" id="SSF52540">
    <property type="entry name" value="P-loop containing nucleoside triphosphate hydrolases"/>
    <property type="match status" value="1"/>
</dbReference>
<evidence type="ECO:0000256" key="3">
    <source>
        <dbReference type="ARBA" id="ARBA00022741"/>
    </source>
</evidence>
<feature type="domain" description="Peptidase C39" evidence="10">
    <location>
        <begin position="20"/>
        <end position="139"/>
    </location>
</feature>
<dbReference type="Gene3D" id="3.90.70.10">
    <property type="entry name" value="Cysteine proteinases"/>
    <property type="match status" value="1"/>
</dbReference>
<feature type="transmembrane region" description="Helical" evidence="7">
    <location>
        <begin position="170"/>
        <end position="191"/>
    </location>
</feature>
<keyword evidence="3" id="KW-0547">Nucleotide-binding</keyword>
<proteinExistence type="predicted"/>
<dbReference type="PANTHER" id="PTHR24221:SF606">
    <property type="entry name" value="COLICIN V SECRETION-PROCESSING ATP-BINDING PROTEIN"/>
    <property type="match status" value="1"/>
</dbReference>
<evidence type="ECO:0000256" key="7">
    <source>
        <dbReference type="SAM" id="Phobius"/>
    </source>
</evidence>
<dbReference type="PROSITE" id="PS00211">
    <property type="entry name" value="ABC_TRANSPORTER_1"/>
    <property type="match status" value="1"/>
</dbReference>
<feature type="transmembrane region" description="Helical" evidence="7">
    <location>
        <begin position="409"/>
        <end position="429"/>
    </location>
</feature>
<feature type="domain" description="ABC transporter" evidence="8">
    <location>
        <begin position="485"/>
        <end position="689"/>
    </location>
</feature>
<dbReference type="InterPro" id="IPR036640">
    <property type="entry name" value="ABC1_TM_sf"/>
</dbReference>
<dbReference type="SUPFAM" id="SSF90123">
    <property type="entry name" value="ABC transporter transmembrane region"/>
    <property type="match status" value="1"/>
</dbReference>
<dbReference type="InterPro" id="IPR027417">
    <property type="entry name" value="P-loop_NTPase"/>
</dbReference>
<dbReference type="SMART" id="SM00382">
    <property type="entry name" value="AAA"/>
    <property type="match status" value="1"/>
</dbReference>
<evidence type="ECO:0000256" key="5">
    <source>
        <dbReference type="ARBA" id="ARBA00022989"/>
    </source>
</evidence>
<comment type="subcellular location">
    <subcellularLocation>
        <location evidence="1">Cell membrane</location>
        <topology evidence="1">Multi-pass membrane protein</topology>
    </subcellularLocation>
</comment>
<dbReference type="CDD" id="cd02419">
    <property type="entry name" value="Peptidase_C39C"/>
    <property type="match status" value="1"/>
</dbReference>
<sequence length="692" mass="77077">MSTHTLLKLGTSQHLPVVRQTEAAECGLACLAMVAHFHGYRGDLTHFRQRFSVSNHGVNLKQLMSMASQLDLIGRALQLDMEHLSQLQTPCVLHWDMNHFVVLKHVDSKHAVIHDPATGQKSMSLSEFSNHFTGIALELTPSQQFAVAEFKQTLRFHQLWSRITGLKRHILQILLLSLLLQIFSIASPFYMQTVIDDVLLTRDTQLLAVLAIGFALLMLVQSLTEWLRGLLVLHLSSKLSIQMAANLFRHMVHLPMDYFEKRHMGDIVSRFGSLHEIKELLSTGIVSVIVDGLLAIVTLVMMLLYSVKLTLIVLASVTVYALLRAALYRPIKRLTENSIISHAKENSNFMETVRAIQSVKVFGKESERQNLWHNRYADAMNQDIAIGKWTLSFSLANALLFGIENILVVYFAATAVMGNILSIGMLYAFMSYKNHFTNSIDSLISKGIEIKMLSVHLERLADIALTPTETAHSGIPLIQNVNGQLCIHNISYRYSDSEPPAFTELSFTINAGDSIAITGPSGCGKTTLVKCLMGLLTPSSGTITIDGSDIHSIDNYREQIAAVMQDDHLVSGSIADNVAFFDPNLDRDWLVECATMANVHDDIMTMPMNYNTLIGDMGAALSGGQKQRVLLARALYRRPKILFLDEATSHLDVANEAIVNENIKRLNITRVIVAHRPETILSADRVLEIGFD</sequence>
<reference evidence="11 12" key="1">
    <citation type="submission" date="2021-02" db="EMBL/GenBank/DDBJ databases">
        <authorList>
            <person name="Park J.-S."/>
        </authorList>
    </citation>
    <scope>NUCLEOTIDE SEQUENCE [LARGE SCALE GENOMIC DNA]</scope>
    <source>
        <strain evidence="11 12">188UL20-2</strain>
    </source>
</reference>
<keyword evidence="12" id="KW-1185">Reference proteome</keyword>
<comment type="caution">
    <text evidence="11">The sequence shown here is derived from an EMBL/GenBank/DDBJ whole genome shotgun (WGS) entry which is preliminary data.</text>
</comment>
<keyword evidence="6 7" id="KW-0472">Membrane</keyword>
<dbReference type="PANTHER" id="PTHR24221">
    <property type="entry name" value="ATP-BINDING CASSETTE SUB-FAMILY B"/>
    <property type="match status" value="1"/>
</dbReference>
<dbReference type="InterPro" id="IPR017871">
    <property type="entry name" value="ABC_transporter-like_CS"/>
</dbReference>
<dbReference type="RefSeq" id="WP_205159244.1">
    <property type="nucleotide sequence ID" value="NZ_JAFEUM010000006.1"/>
</dbReference>
<dbReference type="InterPro" id="IPR039421">
    <property type="entry name" value="Type_1_exporter"/>
</dbReference>
<dbReference type="PROSITE" id="PS50990">
    <property type="entry name" value="PEPTIDASE_C39"/>
    <property type="match status" value="1"/>
</dbReference>
<dbReference type="InterPro" id="IPR003593">
    <property type="entry name" value="AAA+_ATPase"/>
</dbReference>
<dbReference type="InterPro" id="IPR005074">
    <property type="entry name" value="Peptidase_C39"/>
</dbReference>
<dbReference type="CDD" id="cd18567">
    <property type="entry name" value="ABC_6TM_CvaB_RaxB_like"/>
    <property type="match status" value="1"/>
</dbReference>
<dbReference type="PROSITE" id="PS50929">
    <property type="entry name" value="ABC_TM1F"/>
    <property type="match status" value="1"/>
</dbReference>
<organism evidence="11 12">
    <name type="scientific">Vibrio ulleungensis</name>
    <dbReference type="NCBI Taxonomy" id="2807619"/>
    <lineage>
        <taxon>Bacteria</taxon>
        <taxon>Pseudomonadati</taxon>
        <taxon>Pseudomonadota</taxon>
        <taxon>Gammaproteobacteria</taxon>
        <taxon>Vibrionales</taxon>
        <taxon>Vibrionaceae</taxon>
        <taxon>Vibrio</taxon>
    </lineage>
</organism>
<evidence type="ECO:0000256" key="4">
    <source>
        <dbReference type="ARBA" id="ARBA00022840"/>
    </source>
</evidence>
<dbReference type="Gene3D" id="1.20.1560.10">
    <property type="entry name" value="ABC transporter type 1, transmembrane domain"/>
    <property type="match status" value="1"/>
</dbReference>
<evidence type="ECO:0000313" key="12">
    <source>
        <dbReference type="Proteomes" id="UP000809621"/>
    </source>
</evidence>
<evidence type="ECO:0000259" key="10">
    <source>
        <dbReference type="PROSITE" id="PS50990"/>
    </source>
</evidence>
<name>A0ABS2HNW0_9VIBR</name>
<evidence type="ECO:0000259" key="9">
    <source>
        <dbReference type="PROSITE" id="PS50929"/>
    </source>
</evidence>
<dbReference type="Pfam" id="PF00664">
    <property type="entry name" value="ABC_membrane"/>
    <property type="match status" value="1"/>
</dbReference>
<keyword evidence="2 7" id="KW-0812">Transmembrane</keyword>
<dbReference type="Pfam" id="PF03412">
    <property type="entry name" value="Peptidase_C39"/>
    <property type="match status" value="1"/>
</dbReference>
<dbReference type="Proteomes" id="UP000809621">
    <property type="component" value="Unassembled WGS sequence"/>
</dbReference>
<feature type="transmembrane region" description="Helical" evidence="7">
    <location>
        <begin position="280"/>
        <end position="303"/>
    </location>
</feature>
<feature type="transmembrane region" description="Helical" evidence="7">
    <location>
        <begin position="309"/>
        <end position="327"/>
    </location>
</feature>
<feature type="domain" description="ABC transmembrane type-1" evidence="9">
    <location>
        <begin position="173"/>
        <end position="452"/>
    </location>
</feature>
<evidence type="ECO:0000256" key="2">
    <source>
        <dbReference type="ARBA" id="ARBA00022692"/>
    </source>
</evidence>